<keyword evidence="3" id="KW-0808">Transferase</keyword>
<dbReference type="GO" id="GO:0008318">
    <property type="term" value="F:protein prenyltransferase activity"/>
    <property type="evidence" value="ECO:0007669"/>
    <property type="project" value="InterPro"/>
</dbReference>
<proteinExistence type="inferred from homology"/>
<evidence type="ECO:0000256" key="4">
    <source>
        <dbReference type="ARBA" id="ARBA00022737"/>
    </source>
</evidence>
<organism evidence="5 6">
    <name type="scientific">Tuber magnatum</name>
    <name type="common">white Piedmont truffle</name>
    <dbReference type="NCBI Taxonomy" id="42249"/>
    <lineage>
        <taxon>Eukaryota</taxon>
        <taxon>Fungi</taxon>
        <taxon>Dikarya</taxon>
        <taxon>Ascomycota</taxon>
        <taxon>Pezizomycotina</taxon>
        <taxon>Pezizomycetes</taxon>
        <taxon>Pezizales</taxon>
        <taxon>Tuberaceae</taxon>
        <taxon>Tuber</taxon>
    </lineage>
</organism>
<evidence type="ECO:0000256" key="3">
    <source>
        <dbReference type="ARBA" id="ARBA00022679"/>
    </source>
</evidence>
<dbReference type="OrthoDB" id="5358702at2759"/>
<comment type="similarity">
    <text evidence="1">Belongs to the protein prenyltransferase subunit alpha family.</text>
</comment>
<dbReference type="PANTHER" id="PTHR11129">
    <property type="entry name" value="PROTEIN FARNESYLTRANSFERASE ALPHA SUBUNIT/RAB GERANYLGERANYL TRANSFERASE ALPHA SUBUNIT"/>
    <property type="match status" value="1"/>
</dbReference>
<dbReference type="InterPro" id="IPR002088">
    <property type="entry name" value="Prenyl_trans_a"/>
</dbReference>
<dbReference type="EMBL" id="PYWC01000048">
    <property type="protein sequence ID" value="PWW75269.1"/>
    <property type="molecule type" value="Genomic_DNA"/>
</dbReference>
<dbReference type="SUPFAM" id="SSF48439">
    <property type="entry name" value="Protein prenylyltransferase"/>
    <property type="match status" value="1"/>
</dbReference>
<evidence type="ECO:0000313" key="6">
    <source>
        <dbReference type="Proteomes" id="UP000246991"/>
    </source>
</evidence>
<name>A0A317SLD2_9PEZI</name>
<dbReference type="PANTHER" id="PTHR11129:SF3">
    <property type="entry name" value="PROTEIN PRENYLTRANSFERASE ALPHA SUBUNIT REPEAT-CONTAINING PROTEIN 1"/>
    <property type="match status" value="1"/>
</dbReference>
<evidence type="ECO:0000313" key="5">
    <source>
        <dbReference type="EMBL" id="PWW75269.1"/>
    </source>
</evidence>
<evidence type="ECO:0008006" key="7">
    <source>
        <dbReference type="Google" id="ProtNLM"/>
    </source>
</evidence>
<reference evidence="5 6" key="1">
    <citation type="submission" date="2018-03" db="EMBL/GenBank/DDBJ databases">
        <title>Genomes of Pezizomycetes fungi and the evolution of truffles.</title>
        <authorList>
            <person name="Murat C."/>
            <person name="Payen T."/>
            <person name="Noel B."/>
            <person name="Kuo A."/>
            <person name="Martin F.M."/>
        </authorList>
    </citation>
    <scope>NUCLEOTIDE SEQUENCE [LARGE SCALE GENOMIC DNA]</scope>
    <source>
        <strain evidence="5">091103-1</strain>
    </source>
</reference>
<sequence>MATPTPAYTQLTAFFNSNPGTRLHIEFHPTQPDAPLTILTSDTNIAVPKPLLLQALQTAYSTFSSPSTTEQGILDSTLVLLLVAAENLTAVNARRRIILGKGANSGRDEIKLMESFLTSPLKKHNKSPLLWSYRRWLTERFGVLEEGIEAELTVVEISGEVHPRNYYAWNHARFATTFFLPRSPSGPQLPYVLERTANFALSHVSDTSVWSFLQFLFFQTLEHPDSHSFRAQLADIVERSMQFAHEIARGHESVWVFVRTVLGSGELLDAGKRVELVGVLEGWVSRDVVDVEEAKRERILEGRALEWIGKYQGGGGGGGGGGGVGGMSR</sequence>
<dbReference type="AlphaFoldDB" id="A0A317SLD2"/>
<evidence type="ECO:0000256" key="1">
    <source>
        <dbReference type="ARBA" id="ARBA00006734"/>
    </source>
</evidence>
<dbReference type="Gene3D" id="1.25.40.120">
    <property type="entry name" value="Protein prenylyltransferase"/>
    <property type="match status" value="1"/>
</dbReference>
<accession>A0A317SLD2</accession>
<dbReference type="GO" id="GO:0005737">
    <property type="term" value="C:cytoplasm"/>
    <property type="evidence" value="ECO:0007669"/>
    <property type="project" value="TreeGrafter"/>
</dbReference>
<dbReference type="Proteomes" id="UP000246991">
    <property type="component" value="Unassembled WGS sequence"/>
</dbReference>
<keyword evidence="2" id="KW-0637">Prenyltransferase</keyword>
<keyword evidence="6" id="KW-1185">Reference proteome</keyword>
<keyword evidence="4" id="KW-0677">Repeat</keyword>
<gene>
    <name evidence="5" type="ORF">C7212DRAFT_198682</name>
</gene>
<dbReference type="Pfam" id="PF01239">
    <property type="entry name" value="PPTA"/>
    <property type="match status" value="1"/>
</dbReference>
<comment type="caution">
    <text evidence="5">The sequence shown here is derived from an EMBL/GenBank/DDBJ whole genome shotgun (WGS) entry which is preliminary data.</text>
</comment>
<evidence type="ECO:0000256" key="2">
    <source>
        <dbReference type="ARBA" id="ARBA00022602"/>
    </source>
</evidence>
<protein>
    <recommendedName>
        <fullName evidence="7">Protein prenylyltransferase</fullName>
    </recommendedName>
</protein>